<name>A0A1I6M322_9EURY</name>
<feature type="region of interest" description="Disordered" evidence="1">
    <location>
        <begin position="1"/>
        <end position="31"/>
    </location>
</feature>
<protein>
    <submittedName>
        <fullName evidence="2">Uncharacterized protein</fullName>
    </submittedName>
</protein>
<proteinExistence type="predicted"/>
<gene>
    <name evidence="2" type="ORF">SAMN05216559_3649</name>
</gene>
<evidence type="ECO:0000313" key="3">
    <source>
        <dbReference type="Proteomes" id="UP000199062"/>
    </source>
</evidence>
<organism evidence="2 3">
    <name type="scientific">Halomicrobium zhouii</name>
    <dbReference type="NCBI Taxonomy" id="767519"/>
    <lineage>
        <taxon>Archaea</taxon>
        <taxon>Methanobacteriati</taxon>
        <taxon>Methanobacteriota</taxon>
        <taxon>Stenosarchaea group</taxon>
        <taxon>Halobacteria</taxon>
        <taxon>Halobacteriales</taxon>
        <taxon>Haloarculaceae</taxon>
        <taxon>Halomicrobium</taxon>
    </lineage>
</organism>
<accession>A0A1I6M322</accession>
<sequence>MRITVPYDPRAAPESRAEITAVTPPAEVSQR</sequence>
<dbReference type="AlphaFoldDB" id="A0A1I6M322"/>
<reference evidence="2 3" key="1">
    <citation type="submission" date="2016-10" db="EMBL/GenBank/DDBJ databases">
        <authorList>
            <person name="de Groot N.N."/>
        </authorList>
    </citation>
    <scope>NUCLEOTIDE SEQUENCE [LARGE SCALE GENOMIC DNA]</scope>
    <source>
        <strain evidence="2 3">CGMCC 1.10457</strain>
    </source>
</reference>
<keyword evidence="3" id="KW-1185">Reference proteome</keyword>
<dbReference type="Proteomes" id="UP000199062">
    <property type="component" value="Unassembled WGS sequence"/>
</dbReference>
<dbReference type="EMBL" id="FOZK01000004">
    <property type="protein sequence ID" value="SFS10048.1"/>
    <property type="molecule type" value="Genomic_DNA"/>
</dbReference>
<evidence type="ECO:0000256" key="1">
    <source>
        <dbReference type="SAM" id="MobiDB-lite"/>
    </source>
</evidence>
<evidence type="ECO:0000313" key="2">
    <source>
        <dbReference type="EMBL" id="SFS10048.1"/>
    </source>
</evidence>